<dbReference type="NCBIfam" id="TIGR01855">
    <property type="entry name" value="IMP_synth_hisH"/>
    <property type="match status" value="1"/>
</dbReference>
<keyword evidence="15" id="KW-0808">Transferase</keyword>
<evidence type="ECO:0000256" key="1">
    <source>
        <dbReference type="ARBA" id="ARBA00004496"/>
    </source>
</evidence>
<dbReference type="PANTHER" id="PTHR42701">
    <property type="entry name" value="IMIDAZOLE GLYCEROL PHOSPHATE SYNTHASE SUBUNIT HISH"/>
    <property type="match status" value="1"/>
</dbReference>
<dbReference type="EC" id="4.3.2.10" evidence="12"/>
<proteinExistence type="inferred from homology"/>
<dbReference type="SUPFAM" id="SSF52317">
    <property type="entry name" value="Class I glutamine amidotransferase-like"/>
    <property type="match status" value="1"/>
</dbReference>
<comment type="catalytic activity">
    <reaction evidence="11 12">
        <text>L-glutamine + H2O = L-glutamate + NH4(+)</text>
        <dbReference type="Rhea" id="RHEA:15889"/>
        <dbReference type="ChEBI" id="CHEBI:15377"/>
        <dbReference type="ChEBI" id="CHEBI:28938"/>
        <dbReference type="ChEBI" id="CHEBI:29985"/>
        <dbReference type="ChEBI" id="CHEBI:58359"/>
        <dbReference type="EC" id="3.5.1.2"/>
    </reaction>
</comment>
<evidence type="ECO:0000313" key="15">
    <source>
        <dbReference type="EMBL" id="OGE19320.1"/>
    </source>
</evidence>
<dbReference type="PANTHER" id="PTHR42701:SF1">
    <property type="entry name" value="IMIDAZOLE GLYCEROL PHOSPHATE SYNTHASE SUBUNIT HISH"/>
    <property type="match status" value="1"/>
</dbReference>
<dbReference type="HAMAP" id="MF_00278">
    <property type="entry name" value="HisH"/>
    <property type="match status" value="1"/>
</dbReference>
<keyword evidence="6 12" id="KW-0378">Hydrolase</keyword>
<dbReference type="GO" id="GO:0004359">
    <property type="term" value="F:glutaminase activity"/>
    <property type="evidence" value="ECO:0007669"/>
    <property type="project" value="UniProtKB-EC"/>
</dbReference>
<name>A0A1F5ISM1_9BACT</name>
<dbReference type="PROSITE" id="PS51273">
    <property type="entry name" value="GATASE_TYPE_1"/>
    <property type="match status" value="1"/>
</dbReference>
<keyword evidence="8 12" id="KW-0368">Histidine biosynthesis</keyword>
<reference evidence="15 16" key="1">
    <citation type="journal article" date="2016" name="Nat. Commun.">
        <title>Thousands of microbial genomes shed light on interconnected biogeochemical processes in an aquifer system.</title>
        <authorList>
            <person name="Anantharaman K."/>
            <person name="Brown C.T."/>
            <person name="Hug L.A."/>
            <person name="Sharon I."/>
            <person name="Castelle C.J."/>
            <person name="Probst A.J."/>
            <person name="Thomas B.C."/>
            <person name="Singh A."/>
            <person name="Wilkins M.J."/>
            <person name="Karaoz U."/>
            <person name="Brodie E.L."/>
            <person name="Williams K.H."/>
            <person name="Hubbard S.S."/>
            <person name="Banfield J.F."/>
        </authorList>
    </citation>
    <scope>NUCLEOTIDE SEQUENCE [LARGE SCALE GENOMIC DNA]</scope>
</reference>
<evidence type="ECO:0000256" key="10">
    <source>
        <dbReference type="ARBA" id="ARBA00047838"/>
    </source>
</evidence>
<dbReference type="AlphaFoldDB" id="A0A1F5ISM1"/>
<comment type="pathway">
    <text evidence="2 12">Amino-acid biosynthesis; L-histidine biosynthesis; L-histidine from 5-phospho-alpha-D-ribose 1-diphosphate: step 5/9.</text>
</comment>
<sequence>MIVIIDYGVGNLASVKNALDKLGAESKISSDPLVIKKAKALILPGVGAAGQGMKNLKKSGLDKVLVGEIKKGKPFLGICLGMQLLFEKSEEGNVNCLGIFKGQVKKFKKMRKIPQIGWNQVKLQVQNSKCKVQNLQGVPNNSFFYFVNSYYCLPEDKDTIIGLTDYGEEFASIVVKKNIIGVQFHPEKSGQVGFKLLENFVKGDTYVS</sequence>
<keyword evidence="7 12" id="KW-0315">Glutamine amidotransferase</keyword>
<dbReference type="FunFam" id="3.40.50.880:FF:000009">
    <property type="entry name" value="Imidazole glycerol phosphate synthase subunit HisH"/>
    <property type="match status" value="1"/>
</dbReference>
<evidence type="ECO:0000256" key="5">
    <source>
        <dbReference type="ARBA" id="ARBA00022605"/>
    </source>
</evidence>
<keyword evidence="5 12" id="KW-0028">Amino-acid biosynthesis</keyword>
<dbReference type="UniPathway" id="UPA00031">
    <property type="reaction ID" value="UER00010"/>
</dbReference>
<evidence type="ECO:0000256" key="8">
    <source>
        <dbReference type="ARBA" id="ARBA00023102"/>
    </source>
</evidence>
<evidence type="ECO:0000313" key="16">
    <source>
        <dbReference type="Proteomes" id="UP000176336"/>
    </source>
</evidence>
<evidence type="ECO:0000256" key="4">
    <source>
        <dbReference type="ARBA" id="ARBA00022490"/>
    </source>
</evidence>
<organism evidence="15 16">
    <name type="scientific">Candidatus Daviesbacteria bacterium RIFCSPHIGHO2_01_FULL_41_23</name>
    <dbReference type="NCBI Taxonomy" id="1797764"/>
    <lineage>
        <taxon>Bacteria</taxon>
        <taxon>Candidatus Daviesiibacteriota</taxon>
    </lineage>
</organism>
<evidence type="ECO:0000256" key="6">
    <source>
        <dbReference type="ARBA" id="ARBA00022801"/>
    </source>
</evidence>
<comment type="catalytic activity">
    <reaction evidence="10 12">
        <text>5-[(5-phospho-1-deoxy-D-ribulos-1-ylimino)methylamino]-1-(5-phospho-beta-D-ribosyl)imidazole-4-carboxamide + L-glutamine = D-erythro-1-(imidazol-4-yl)glycerol 3-phosphate + 5-amino-1-(5-phospho-beta-D-ribosyl)imidazole-4-carboxamide + L-glutamate + H(+)</text>
        <dbReference type="Rhea" id="RHEA:24793"/>
        <dbReference type="ChEBI" id="CHEBI:15378"/>
        <dbReference type="ChEBI" id="CHEBI:29985"/>
        <dbReference type="ChEBI" id="CHEBI:58278"/>
        <dbReference type="ChEBI" id="CHEBI:58359"/>
        <dbReference type="ChEBI" id="CHEBI:58475"/>
        <dbReference type="ChEBI" id="CHEBI:58525"/>
        <dbReference type="EC" id="4.3.2.10"/>
    </reaction>
</comment>
<dbReference type="GO" id="GO:0000107">
    <property type="term" value="F:imidazoleglycerol-phosphate synthase activity"/>
    <property type="evidence" value="ECO:0007669"/>
    <property type="project" value="UniProtKB-UniRule"/>
</dbReference>
<keyword evidence="9 12" id="KW-0456">Lyase</keyword>
<dbReference type="EC" id="3.5.1.2" evidence="12"/>
<evidence type="ECO:0000256" key="7">
    <source>
        <dbReference type="ARBA" id="ARBA00022962"/>
    </source>
</evidence>
<evidence type="ECO:0000256" key="12">
    <source>
        <dbReference type="HAMAP-Rule" id="MF_00278"/>
    </source>
</evidence>
<gene>
    <name evidence="12" type="primary">hisH</name>
    <name evidence="15" type="ORF">A2871_00515</name>
</gene>
<dbReference type="Proteomes" id="UP000176336">
    <property type="component" value="Unassembled WGS sequence"/>
</dbReference>
<keyword evidence="4 12" id="KW-0963">Cytoplasm</keyword>
<accession>A0A1F5ISM1</accession>
<evidence type="ECO:0000256" key="3">
    <source>
        <dbReference type="ARBA" id="ARBA00011152"/>
    </source>
</evidence>
<dbReference type="InterPro" id="IPR017926">
    <property type="entry name" value="GATASE"/>
</dbReference>
<dbReference type="PIRSF" id="PIRSF000495">
    <property type="entry name" value="Amidotransf_hisH"/>
    <property type="match status" value="1"/>
</dbReference>
<dbReference type="GO" id="GO:0016829">
    <property type="term" value="F:lyase activity"/>
    <property type="evidence" value="ECO:0007669"/>
    <property type="project" value="UniProtKB-KW"/>
</dbReference>
<feature type="active site" evidence="12 13">
    <location>
        <position position="187"/>
    </location>
</feature>
<dbReference type="InterPro" id="IPR029062">
    <property type="entry name" value="Class_I_gatase-like"/>
</dbReference>
<dbReference type="Pfam" id="PF00117">
    <property type="entry name" value="GATase"/>
    <property type="match status" value="1"/>
</dbReference>
<dbReference type="GO" id="GO:0005737">
    <property type="term" value="C:cytoplasm"/>
    <property type="evidence" value="ECO:0007669"/>
    <property type="project" value="UniProtKB-SubCell"/>
</dbReference>
<dbReference type="InterPro" id="IPR010139">
    <property type="entry name" value="Imidazole-glycPsynth_HisH"/>
</dbReference>
<dbReference type="EMBL" id="MFCR01000003">
    <property type="protein sequence ID" value="OGE19320.1"/>
    <property type="molecule type" value="Genomic_DNA"/>
</dbReference>
<evidence type="ECO:0000256" key="2">
    <source>
        <dbReference type="ARBA" id="ARBA00005091"/>
    </source>
</evidence>
<feature type="active site" description="Nucleophile" evidence="12 13">
    <location>
        <position position="79"/>
    </location>
</feature>
<evidence type="ECO:0000256" key="13">
    <source>
        <dbReference type="PIRSR" id="PIRSR000495-1"/>
    </source>
</evidence>
<dbReference type="Gene3D" id="3.40.50.880">
    <property type="match status" value="1"/>
</dbReference>
<evidence type="ECO:0000256" key="9">
    <source>
        <dbReference type="ARBA" id="ARBA00023239"/>
    </source>
</evidence>
<dbReference type="GO" id="GO:0000105">
    <property type="term" value="P:L-histidine biosynthetic process"/>
    <property type="evidence" value="ECO:0007669"/>
    <property type="project" value="UniProtKB-UniRule"/>
</dbReference>
<feature type="active site" evidence="12 13">
    <location>
        <position position="185"/>
    </location>
</feature>
<comment type="subcellular location">
    <subcellularLocation>
        <location evidence="1 12">Cytoplasm</location>
    </subcellularLocation>
</comment>
<comment type="caution">
    <text evidence="15">The sequence shown here is derived from an EMBL/GenBank/DDBJ whole genome shotgun (WGS) entry which is preliminary data.</text>
</comment>
<evidence type="ECO:0000256" key="11">
    <source>
        <dbReference type="ARBA" id="ARBA00049534"/>
    </source>
</evidence>
<evidence type="ECO:0000259" key="14">
    <source>
        <dbReference type="Pfam" id="PF00117"/>
    </source>
</evidence>
<dbReference type="CDD" id="cd01748">
    <property type="entry name" value="GATase1_IGP_Synthase"/>
    <property type="match status" value="1"/>
</dbReference>
<feature type="domain" description="Glutamine amidotransferase" evidence="14">
    <location>
        <begin position="3"/>
        <end position="201"/>
    </location>
</feature>
<comment type="subunit">
    <text evidence="3 12">Heterodimer of HisH and HisF.</text>
</comment>
<protein>
    <recommendedName>
        <fullName evidence="12">Imidazole glycerol phosphate synthase subunit HisH</fullName>
        <ecNumber evidence="12">4.3.2.10</ecNumber>
    </recommendedName>
    <alternativeName>
        <fullName evidence="12">IGP synthase glutaminase subunit</fullName>
        <ecNumber evidence="12">3.5.1.2</ecNumber>
    </alternativeName>
    <alternativeName>
        <fullName evidence="12">IGP synthase subunit HisH</fullName>
    </alternativeName>
    <alternativeName>
        <fullName evidence="12">ImGP synthase subunit HisH</fullName>
        <shortName evidence="12">IGPS subunit HisH</shortName>
    </alternativeName>
</protein>
<comment type="function">
    <text evidence="12">IGPS catalyzes the conversion of PRFAR and glutamine to IGP, AICAR and glutamate. The HisH subunit catalyzes the hydrolysis of glutamine to glutamate and ammonia as part of the synthesis of IGP and AICAR. The resulting ammonia molecule is channeled to the active site of HisF.</text>
</comment>